<dbReference type="AlphaFoldDB" id="A0A1E5NZU7"/>
<accession>A0A1E5NZU7</accession>
<organism evidence="2 3">
    <name type="scientific">Streptomyces agglomeratus</name>
    <dbReference type="NCBI Taxonomy" id="285458"/>
    <lineage>
        <taxon>Bacteria</taxon>
        <taxon>Bacillati</taxon>
        <taxon>Actinomycetota</taxon>
        <taxon>Actinomycetes</taxon>
        <taxon>Kitasatosporales</taxon>
        <taxon>Streptomycetaceae</taxon>
        <taxon>Streptomyces</taxon>
    </lineage>
</organism>
<sequence length="719" mass="79027">MPRAGEPSSTDPGEDPGERREQHVNDAAGAPAARRRAARARPSDLALITAWWQGLGGDGFLVLPPPNRGRYTQSDGHEDAAEVLAERGLTGPVSFAYWHWQSHGRAFGRSSALKGELLLHWGGDHTTVAAGLGEGPAGFRVVDGGPQGAFRLDRITDRDEAGLPDPADPDGVRQFLDALDEPVDRSASPLRYRPLSPVEAAWLHERLDDPQDLAAATRFAVSLERRDGLTPDETERLLPAWRAEYEERLTAWGAWAELLHALLRTGHAEAWETVDALRVIDSRVAAVVSRVPSERGLAVVREAALAGFRAPVHAWLALHRSLHEPDAVRAAAALAAELAAHDVPETSMHGLYGALIEAVTADWRRETGASYHAGRSYADLATVRFATDDRLPRALRVLAADAARDRVEHVREEALRPGQTDLDGVGTVGVLAAVDRYEAVRDGLLSAVGPELTGSETKLADVWHRYRTLTDVDVRWLRDRVADPTTGLQGLGFCLELLVAHGLATASDVEALLPRRLKDLTKKYRTTYTEWRHPLVTLTCLALDLDHPAAGKLVSWWNAARPLWKDELRLLTHLGAPDEAKAAELWDFVTSPAHDVGQLMTWVLVRARLDGEHPLLVADRLIGNPDIREYVLRRVLIGVADPEQPLWHYAVDPRSVCWWRRAQEVAEHPGLSPEARAVGLSVAREHYLIRYPGQVSPAPTEADRAKAVAWLAQQDTPKP</sequence>
<dbReference type="STRING" id="285458.BGM19_37285"/>
<reference evidence="2 3" key="1">
    <citation type="submission" date="2016-08" db="EMBL/GenBank/DDBJ databases">
        <title>Complete genome sequence of Streptomyces agglomeratus strain 6-3-2, a novel anti-MRSA actinomycete isolated from Wuli of Tebit, China.</title>
        <authorList>
            <person name="Chen X."/>
        </authorList>
    </citation>
    <scope>NUCLEOTIDE SEQUENCE [LARGE SCALE GENOMIC DNA]</scope>
    <source>
        <strain evidence="2 3">6-3-2</strain>
    </source>
</reference>
<comment type="caution">
    <text evidence="2">The sequence shown here is derived from an EMBL/GenBank/DDBJ whole genome shotgun (WGS) entry which is preliminary data.</text>
</comment>
<keyword evidence="3" id="KW-1185">Reference proteome</keyword>
<protein>
    <submittedName>
        <fullName evidence="2">Uncharacterized protein</fullName>
    </submittedName>
</protein>
<gene>
    <name evidence="2" type="ORF">AS594_37195</name>
</gene>
<name>A0A1E5NZU7_9ACTN</name>
<proteinExistence type="predicted"/>
<dbReference type="EMBL" id="MEHJ01000002">
    <property type="protein sequence ID" value="OEJ21691.1"/>
    <property type="molecule type" value="Genomic_DNA"/>
</dbReference>
<dbReference type="Proteomes" id="UP000095759">
    <property type="component" value="Unassembled WGS sequence"/>
</dbReference>
<feature type="region of interest" description="Disordered" evidence="1">
    <location>
        <begin position="1"/>
        <end position="39"/>
    </location>
</feature>
<evidence type="ECO:0000313" key="3">
    <source>
        <dbReference type="Proteomes" id="UP000095759"/>
    </source>
</evidence>
<evidence type="ECO:0000313" key="2">
    <source>
        <dbReference type="EMBL" id="OEJ21691.1"/>
    </source>
</evidence>
<evidence type="ECO:0000256" key="1">
    <source>
        <dbReference type="SAM" id="MobiDB-lite"/>
    </source>
</evidence>